<feature type="region of interest" description="Disordered" evidence="1">
    <location>
        <begin position="292"/>
        <end position="324"/>
    </location>
</feature>
<dbReference type="AlphaFoldDB" id="A0A9E7GW23"/>
<organism evidence="3 4">
    <name type="scientific">Musa troglodytarum</name>
    <name type="common">fe'i banana</name>
    <dbReference type="NCBI Taxonomy" id="320322"/>
    <lineage>
        <taxon>Eukaryota</taxon>
        <taxon>Viridiplantae</taxon>
        <taxon>Streptophyta</taxon>
        <taxon>Embryophyta</taxon>
        <taxon>Tracheophyta</taxon>
        <taxon>Spermatophyta</taxon>
        <taxon>Magnoliopsida</taxon>
        <taxon>Liliopsida</taxon>
        <taxon>Zingiberales</taxon>
        <taxon>Musaceae</taxon>
        <taxon>Musa</taxon>
    </lineage>
</organism>
<dbReference type="OrthoDB" id="10628121at2759"/>
<keyword evidence="2" id="KW-0472">Membrane</keyword>
<keyword evidence="2" id="KW-0812">Transmembrane</keyword>
<dbReference type="EMBL" id="CP097510">
    <property type="protein sequence ID" value="URE22934.1"/>
    <property type="molecule type" value="Genomic_DNA"/>
</dbReference>
<protein>
    <submittedName>
        <fullName evidence="3">Uncharacterized protein</fullName>
    </submittedName>
</protein>
<name>A0A9E7GW23_9LILI</name>
<reference evidence="3" key="1">
    <citation type="submission" date="2022-05" db="EMBL/GenBank/DDBJ databases">
        <title>The Musa troglodytarum L. genome provides insights into the mechanism of non-climacteric behaviour and enrichment of carotenoids.</title>
        <authorList>
            <person name="Wang J."/>
        </authorList>
    </citation>
    <scope>NUCLEOTIDE SEQUENCE</scope>
    <source>
        <tissue evidence="3">Leaf</tissue>
    </source>
</reference>
<evidence type="ECO:0000313" key="3">
    <source>
        <dbReference type="EMBL" id="URE22934.1"/>
    </source>
</evidence>
<proteinExistence type="predicted"/>
<evidence type="ECO:0000256" key="1">
    <source>
        <dbReference type="SAM" id="MobiDB-lite"/>
    </source>
</evidence>
<sequence>MEGSIPHQGPPKASSFSSSSASSTSSFTFFASAPKGTSLASSNFDFRPSPSSSLSAPSLCLFFFFSFTTSNTTSSFCTTDSGAAARLATIESPPVGNTTFLSHSAGVFSFGFPCLSRRPSAIIFFFISALGPRPHFLGNPQSDGFTLCGHQHNFLPNLDIILKSQQSRNHQLCSIANSIDCGVLDNQPLVAGEQHLQWHHHPSQVALILEIVIHPLGIQHIMHGRHVILLAKDPRADPPQFLHVPSDAKDQTEMDAEGTNIGSSLAGDPEDNQVPVGVVLKQLALVDSPDAELTLDGGDERGPLEDGTGEGLEGASDLGDVGDSGEKAGDADVLLACALLGLDKAGGAVDADDEVAGDLGVQGAAVASLLSAEDAFDPSDHLMGGRVGGLVEVEDAVAEVLRERPLQRGVPGGERRVVAGADIEAVVVLEEDRPRRGVDGRGERLGFDKVVLVLVSTKASGGDKREGGALYAAIGGGLLIVLLFLPLLLVIVGGGGRRSDLVRRRR</sequence>
<dbReference type="Proteomes" id="UP001055439">
    <property type="component" value="Chromosome 8"/>
</dbReference>
<evidence type="ECO:0000256" key="2">
    <source>
        <dbReference type="SAM" id="Phobius"/>
    </source>
</evidence>
<accession>A0A9E7GW23</accession>
<keyword evidence="4" id="KW-1185">Reference proteome</keyword>
<feature type="region of interest" description="Disordered" evidence="1">
    <location>
        <begin position="1"/>
        <end position="21"/>
    </location>
</feature>
<keyword evidence="2" id="KW-1133">Transmembrane helix</keyword>
<feature type="transmembrane region" description="Helical" evidence="2">
    <location>
        <begin position="470"/>
        <end position="496"/>
    </location>
</feature>
<evidence type="ECO:0000313" key="4">
    <source>
        <dbReference type="Proteomes" id="UP001055439"/>
    </source>
</evidence>
<gene>
    <name evidence="3" type="ORF">MUK42_17056</name>
</gene>